<dbReference type="AlphaFoldDB" id="A0A919W669"/>
<organism evidence="1 2">
    <name type="scientific">Winogradskya consettensis</name>
    <dbReference type="NCBI Taxonomy" id="113560"/>
    <lineage>
        <taxon>Bacteria</taxon>
        <taxon>Bacillati</taxon>
        <taxon>Actinomycetota</taxon>
        <taxon>Actinomycetes</taxon>
        <taxon>Micromonosporales</taxon>
        <taxon>Micromonosporaceae</taxon>
        <taxon>Winogradskya</taxon>
    </lineage>
</organism>
<accession>A0A919W669</accession>
<evidence type="ECO:0000313" key="1">
    <source>
        <dbReference type="EMBL" id="GIM82450.1"/>
    </source>
</evidence>
<protein>
    <recommendedName>
        <fullName evidence="3">HTH-like domain-containing protein</fullName>
    </recommendedName>
</protein>
<sequence>MNRFQFVADHHTRHGVKRLCTILGIARSSFYYWRATTPQRAARDAADTVLPDRIRLVHAASDGTYGAPRVTAELHDAGRLSTCTRGVRPAGRSPTPCPPI</sequence>
<keyword evidence="2" id="KW-1185">Reference proteome</keyword>
<comment type="caution">
    <text evidence="1">The sequence shown here is derived from an EMBL/GenBank/DDBJ whole genome shotgun (WGS) entry which is preliminary data.</text>
</comment>
<dbReference type="Proteomes" id="UP000680865">
    <property type="component" value="Unassembled WGS sequence"/>
</dbReference>
<evidence type="ECO:0008006" key="3">
    <source>
        <dbReference type="Google" id="ProtNLM"/>
    </source>
</evidence>
<proteinExistence type="predicted"/>
<reference evidence="1" key="1">
    <citation type="submission" date="2021-03" db="EMBL/GenBank/DDBJ databases">
        <title>Whole genome shotgun sequence of Actinoplanes consettensis NBRC 14913.</title>
        <authorList>
            <person name="Komaki H."/>
            <person name="Tamura T."/>
        </authorList>
    </citation>
    <scope>NUCLEOTIDE SEQUENCE</scope>
    <source>
        <strain evidence="1">NBRC 14913</strain>
    </source>
</reference>
<gene>
    <name evidence="1" type="ORF">Aco04nite_81540</name>
</gene>
<evidence type="ECO:0000313" key="2">
    <source>
        <dbReference type="Proteomes" id="UP000680865"/>
    </source>
</evidence>
<dbReference type="EMBL" id="BOQP01000051">
    <property type="protein sequence ID" value="GIM82450.1"/>
    <property type="molecule type" value="Genomic_DNA"/>
</dbReference>
<name>A0A919W669_9ACTN</name>